<dbReference type="InterPro" id="IPR016163">
    <property type="entry name" value="Ald_DH_C"/>
</dbReference>
<evidence type="ECO:0000256" key="1">
    <source>
        <dbReference type="SAM" id="Phobius"/>
    </source>
</evidence>
<dbReference type="SUPFAM" id="SSF53720">
    <property type="entry name" value="ALDH-like"/>
    <property type="match status" value="1"/>
</dbReference>
<dbReference type="InterPro" id="IPR016162">
    <property type="entry name" value="Ald_DH_N"/>
</dbReference>
<dbReference type="Gramene" id="MELO3C029889.2.1">
    <property type="protein sequence ID" value="MELO3C029889.2.1"/>
    <property type="gene ID" value="MELO3C029889.2"/>
</dbReference>
<feature type="transmembrane region" description="Helical" evidence="1">
    <location>
        <begin position="25"/>
        <end position="47"/>
    </location>
</feature>
<accession>A0A9I9E7L3</accession>
<dbReference type="PANTHER" id="PTHR11063">
    <property type="entry name" value="GLUTAMATE SEMIALDEHYDE DEHYDROGENASE"/>
    <property type="match status" value="1"/>
</dbReference>
<dbReference type="Gene3D" id="3.40.309.10">
    <property type="entry name" value="Aldehyde Dehydrogenase, Chain A, domain 2"/>
    <property type="match status" value="1"/>
</dbReference>
<keyword evidence="1" id="KW-0812">Transmembrane</keyword>
<evidence type="ECO:0000313" key="2">
    <source>
        <dbReference type="EnsemblPlants" id="MELO3C029889.2.1"/>
    </source>
</evidence>
<protein>
    <submittedName>
        <fullName evidence="2">Uncharacterized protein</fullName>
    </submittedName>
</protein>
<reference evidence="2" key="1">
    <citation type="submission" date="2023-03" db="UniProtKB">
        <authorList>
            <consortium name="EnsemblPlants"/>
        </authorList>
    </citation>
    <scope>IDENTIFICATION</scope>
</reference>
<dbReference type="AlphaFoldDB" id="A0A9I9E7L3"/>
<proteinExistence type="predicted"/>
<dbReference type="EnsemblPlants" id="MELO3C029889.2.1">
    <property type="protein sequence ID" value="MELO3C029889.2.1"/>
    <property type="gene ID" value="MELO3C029889.2"/>
</dbReference>
<dbReference type="PANTHER" id="PTHR11063:SF27">
    <property type="entry name" value="DELTA-1-PYRROLINE-5-CARBOXYLATE SYNTHASE"/>
    <property type="match status" value="1"/>
</dbReference>
<keyword evidence="1" id="KW-0472">Membrane</keyword>
<dbReference type="Gene3D" id="3.40.605.10">
    <property type="entry name" value="Aldehyde Dehydrogenase, Chain A, domain 1"/>
    <property type="match status" value="2"/>
</dbReference>
<sequence>MPYSVHYVYVEVGEGIKMVNLVLSLFRSLIIGLQLLIGCIWINWLNILDEASEIYEVRFVHFIVITSGFAADNIIKVLQDEMKGTLFHKDAHLLTLALKSKDRRKILMDVTDVLEDNENIILAENSAVIKAPEKIKLIANSVRKLAEMEEPIGCILKRSELASDLGLESVSCSFGVLLIVFKSRPDALVQKYYNLSVLGHSNGICHVYVDKPADIVMAKADSIICKSRLSSRMQCNDCPKSW</sequence>
<name>A0A9I9E7L3_CUCME</name>
<dbReference type="GO" id="GO:0004350">
    <property type="term" value="F:glutamate-5-semialdehyde dehydrogenase activity"/>
    <property type="evidence" value="ECO:0007669"/>
    <property type="project" value="TreeGrafter"/>
</dbReference>
<keyword evidence="1" id="KW-1133">Transmembrane helix</keyword>
<organism evidence="2">
    <name type="scientific">Cucumis melo</name>
    <name type="common">Muskmelon</name>
    <dbReference type="NCBI Taxonomy" id="3656"/>
    <lineage>
        <taxon>Eukaryota</taxon>
        <taxon>Viridiplantae</taxon>
        <taxon>Streptophyta</taxon>
        <taxon>Embryophyta</taxon>
        <taxon>Tracheophyta</taxon>
        <taxon>Spermatophyta</taxon>
        <taxon>Magnoliopsida</taxon>
        <taxon>eudicotyledons</taxon>
        <taxon>Gunneridae</taxon>
        <taxon>Pentapetalae</taxon>
        <taxon>rosids</taxon>
        <taxon>fabids</taxon>
        <taxon>Cucurbitales</taxon>
        <taxon>Cucurbitaceae</taxon>
        <taxon>Benincaseae</taxon>
        <taxon>Cucumis</taxon>
    </lineage>
</organism>
<dbReference type="InterPro" id="IPR016161">
    <property type="entry name" value="Ald_DH/histidinol_DH"/>
</dbReference>